<dbReference type="EMBL" id="RZIJ01000003">
    <property type="protein sequence ID" value="RUQ74663.1"/>
    <property type="molecule type" value="Genomic_DNA"/>
</dbReference>
<evidence type="ECO:0000256" key="1">
    <source>
        <dbReference type="SAM" id="MobiDB-lite"/>
    </source>
</evidence>
<reference evidence="2 3" key="1">
    <citation type="submission" date="2018-12" db="EMBL/GenBank/DDBJ databases">
        <authorList>
            <person name="Yang Y."/>
        </authorList>
    </citation>
    <scope>NUCLEOTIDE SEQUENCE [LARGE SCALE GENOMIC DNA]</scope>
    <source>
        <strain evidence="2 3">GSF71</strain>
    </source>
</reference>
<dbReference type="SUPFAM" id="SSF53335">
    <property type="entry name" value="S-adenosyl-L-methionine-dependent methyltransferases"/>
    <property type="match status" value="1"/>
</dbReference>
<name>A0A3S0V880_9PROT</name>
<accession>A0A3S0V880</accession>
<dbReference type="InterPro" id="IPR025690">
    <property type="entry name" value="Methyltransf_put"/>
</dbReference>
<keyword evidence="3" id="KW-1185">Reference proteome</keyword>
<gene>
    <name evidence="2" type="ORF">EJ913_06415</name>
</gene>
<dbReference type="Proteomes" id="UP000280346">
    <property type="component" value="Unassembled WGS sequence"/>
</dbReference>
<dbReference type="OrthoDB" id="7348097at2"/>
<protein>
    <recommendedName>
        <fullName evidence="4">Class I SAM-dependent methyltransferase</fullName>
    </recommendedName>
</protein>
<dbReference type="RefSeq" id="WP_126995928.1">
    <property type="nucleotide sequence ID" value="NZ_JAKOAR010000002.1"/>
</dbReference>
<dbReference type="Gene3D" id="3.40.50.150">
    <property type="entry name" value="Vaccinia Virus protein VP39"/>
    <property type="match status" value="1"/>
</dbReference>
<organism evidence="2 3">
    <name type="scientific">Azospirillum doebereinerae</name>
    <dbReference type="NCBI Taxonomy" id="92933"/>
    <lineage>
        <taxon>Bacteria</taxon>
        <taxon>Pseudomonadati</taxon>
        <taxon>Pseudomonadota</taxon>
        <taxon>Alphaproteobacteria</taxon>
        <taxon>Rhodospirillales</taxon>
        <taxon>Azospirillaceae</taxon>
        <taxon>Azospirillum</taxon>
    </lineage>
</organism>
<proteinExistence type="predicted"/>
<evidence type="ECO:0000313" key="3">
    <source>
        <dbReference type="Proteomes" id="UP000280346"/>
    </source>
</evidence>
<comment type="caution">
    <text evidence="2">The sequence shown here is derived from an EMBL/GenBank/DDBJ whole genome shotgun (WGS) entry which is preliminary data.</text>
</comment>
<dbReference type="Pfam" id="PF12692">
    <property type="entry name" value="Methyltransf_17"/>
    <property type="match status" value="1"/>
</dbReference>
<evidence type="ECO:0000313" key="2">
    <source>
        <dbReference type="EMBL" id="RUQ74663.1"/>
    </source>
</evidence>
<sequence length="190" mass="21062">MPARALSLLDRMIDRLTVQRDSLDWARAAVDGKAGLVLEIGLGKGRTYDHLRSLFPPRDILVFDMWRRVPQELVPDADRLFTGDFQETLAAAAGSFGRCARLAHADFGSTDRQHDARQAERLAPRIDALMLPGGIVLSDRLMERPGWQPLTLPNTERWPYFAWRVDDGAGEGPGKARTQSPAPSAPPLLP</sequence>
<dbReference type="AlphaFoldDB" id="A0A3S0V880"/>
<dbReference type="InterPro" id="IPR029063">
    <property type="entry name" value="SAM-dependent_MTases_sf"/>
</dbReference>
<evidence type="ECO:0008006" key="4">
    <source>
        <dbReference type="Google" id="ProtNLM"/>
    </source>
</evidence>
<feature type="region of interest" description="Disordered" evidence="1">
    <location>
        <begin position="169"/>
        <end position="190"/>
    </location>
</feature>